<evidence type="ECO:0000313" key="3">
    <source>
        <dbReference type="Proteomes" id="UP001273350"/>
    </source>
</evidence>
<reference evidence="2 3" key="1">
    <citation type="submission" date="2023-11" db="EMBL/GenBank/DDBJ databases">
        <title>Unpublished Manusciprt.</title>
        <authorList>
            <person name="Saticioglu I.B."/>
            <person name="Ay H."/>
            <person name="Ajmi N."/>
            <person name="Altun S."/>
            <person name="Duman M."/>
        </authorList>
    </citation>
    <scope>NUCLEOTIDE SEQUENCE [LARGE SCALE GENOMIC DNA]</scope>
    <source>
        <strain evidence="2 3">Fl-318</strain>
    </source>
</reference>
<feature type="compositionally biased region" description="Gly residues" evidence="1">
    <location>
        <begin position="38"/>
        <end position="47"/>
    </location>
</feature>
<comment type="caution">
    <text evidence="2">The sequence shown here is derived from an EMBL/GenBank/DDBJ whole genome shotgun (WGS) entry which is preliminary data.</text>
</comment>
<organism evidence="2 3">
    <name type="scientific">Flavobacterium cupriresistens</name>
    <dbReference type="NCBI Taxonomy" id="2893885"/>
    <lineage>
        <taxon>Bacteria</taxon>
        <taxon>Pseudomonadati</taxon>
        <taxon>Bacteroidota</taxon>
        <taxon>Flavobacteriia</taxon>
        <taxon>Flavobacteriales</taxon>
        <taxon>Flavobacteriaceae</taxon>
        <taxon>Flavobacterium</taxon>
    </lineage>
</organism>
<dbReference type="Proteomes" id="UP001273350">
    <property type="component" value="Unassembled WGS sequence"/>
</dbReference>
<evidence type="ECO:0000313" key="2">
    <source>
        <dbReference type="EMBL" id="MDX6191014.1"/>
    </source>
</evidence>
<dbReference type="EMBL" id="JAWXVI010000008">
    <property type="protein sequence ID" value="MDX6191014.1"/>
    <property type="molecule type" value="Genomic_DNA"/>
</dbReference>
<evidence type="ECO:0000256" key="1">
    <source>
        <dbReference type="SAM" id="MobiDB-lite"/>
    </source>
</evidence>
<feature type="region of interest" description="Disordered" evidence="1">
    <location>
        <begin position="1"/>
        <end position="47"/>
    </location>
</feature>
<protein>
    <submittedName>
        <fullName evidence="2">RSAM-modified peptide</fullName>
    </submittedName>
</protein>
<feature type="compositionally biased region" description="Basic and acidic residues" evidence="1">
    <location>
        <begin position="1"/>
        <end position="17"/>
    </location>
</feature>
<keyword evidence="3" id="KW-1185">Reference proteome</keyword>
<proteinExistence type="predicted"/>
<dbReference type="RefSeq" id="WP_117610340.1">
    <property type="nucleotide sequence ID" value="NZ_CP087134.1"/>
</dbReference>
<accession>A0ABU4REJ5</accession>
<sequence>MKTKKIKFEDFKADKLSKKQQKAVRGGDGPIDVKDPIKGGGNTGGNG</sequence>
<name>A0ABU4REJ5_9FLAO</name>
<gene>
    <name evidence="2" type="ORF">SGQ83_16775</name>
</gene>